<accession>A0ABV2BRU0</accession>
<dbReference type="SUPFAM" id="SSF51735">
    <property type="entry name" value="NAD(P)-binding Rossmann-fold domains"/>
    <property type="match status" value="1"/>
</dbReference>
<dbReference type="InterPro" id="IPR002347">
    <property type="entry name" value="SDR_fam"/>
</dbReference>
<evidence type="ECO:0000256" key="1">
    <source>
        <dbReference type="ARBA" id="ARBA00006484"/>
    </source>
</evidence>
<dbReference type="Gene3D" id="3.40.50.720">
    <property type="entry name" value="NAD(P)-binding Rossmann-like Domain"/>
    <property type="match status" value="1"/>
</dbReference>
<comment type="caution">
    <text evidence="3">The sequence shown here is derived from an EMBL/GenBank/DDBJ whole genome shotgun (WGS) entry which is preliminary data.</text>
</comment>
<keyword evidence="3" id="KW-0560">Oxidoreductase</keyword>
<dbReference type="PRINTS" id="PR00081">
    <property type="entry name" value="GDHRDH"/>
</dbReference>
<reference evidence="3 4" key="1">
    <citation type="submission" date="2024-06" db="EMBL/GenBank/DDBJ databases">
        <authorList>
            <person name="Li F."/>
        </authorList>
    </citation>
    <scope>NUCLEOTIDE SEQUENCE [LARGE SCALE GENOMIC DNA]</scope>
    <source>
        <strain evidence="3 4">GXAS 311</strain>
    </source>
</reference>
<evidence type="ECO:0000256" key="2">
    <source>
        <dbReference type="RuleBase" id="RU000363"/>
    </source>
</evidence>
<dbReference type="PRINTS" id="PR00080">
    <property type="entry name" value="SDRFAMILY"/>
</dbReference>
<dbReference type="GO" id="GO:0016491">
    <property type="term" value="F:oxidoreductase activity"/>
    <property type="evidence" value="ECO:0007669"/>
    <property type="project" value="UniProtKB-KW"/>
</dbReference>
<name>A0ABV2BRU0_9GAMM</name>
<comment type="similarity">
    <text evidence="1 2">Belongs to the short-chain dehydrogenases/reductases (SDR) family.</text>
</comment>
<gene>
    <name evidence="3" type="ORF">ABVT43_05895</name>
</gene>
<dbReference type="PROSITE" id="PS00061">
    <property type="entry name" value="ADH_SHORT"/>
    <property type="match status" value="1"/>
</dbReference>
<dbReference type="EMBL" id="JBEVCJ010000005">
    <property type="protein sequence ID" value="MET1254652.1"/>
    <property type="molecule type" value="Genomic_DNA"/>
</dbReference>
<dbReference type="EC" id="1.-.-.-" evidence="3"/>
<evidence type="ECO:0000313" key="3">
    <source>
        <dbReference type="EMBL" id="MET1254652.1"/>
    </source>
</evidence>
<dbReference type="Pfam" id="PF00106">
    <property type="entry name" value="adh_short"/>
    <property type="match status" value="1"/>
</dbReference>
<evidence type="ECO:0000313" key="4">
    <source>
        <dbReference type="Proteomes" id="UP001548189"/>
    </source>
</evidence>
<dbReference type="RefSeq" id="WP_353874229.1">
    <property type="nucleotide sequence ID" value="NZ_JBEVCJ010000005.1"/>
</dbReference>
<proteinExistence type="inferred from homology"/>
<dbReference type="PANTHER" id="PTHR42760">
    <property type="entry name" value="SHORT-CHAIN DEHYDROGENASES/REDUCTASES FAMILY MEMBER"/>
    <property type="match status" value="1"/>
</dbReference>
<keyword evidence="4" id="KW-1185">Reference proteome</keyword>
<sequence length="243" mass="26262">MKAVLVTGSNGGIGRAICDELALQGYLVIGCDKSSTKNNLKNFICYDLQKLIDSEIDREKFVALLEEKLSSNQLSALINNAGIQILSSLSELSIEDFQKTLDINLTVPLVLSKLLFDKLKYSSGSIINIGSIHSKLTKSRFISYATSKAGLNGLTQSLAVDIGKYVRVNSILPAAIKTDMLISGFDTEQQLNQLSLYHPSNKIGTPEEVAKAVLFLISDSCPFLNGATLEINGGIGARLYDPS</sequence>
<dbReference type="PANTHER" id="PTHR42760:SF106">
    <property type="entry name" value="PROTEIN FIXR"/>
    <property type="match status" value="1"/>
</dbReference>
<dbReference type="InterPro" id="IPR036291">
    <property type="entry name" value="NAD(P)-bd_dom_sf"/>
</dbReference>
<dbReference type="InterPro" id="IPR020904">
    <property type="entry name" value="Sc_DH/Rdtase_CS"/>
</dbReference>
<protein>
    <submittedName>
        <fullName evidence="3">SDR family oxidoreductase</fullName>
        <ecNumber evidence="3">1.-.-.-</ecNumber>
    </submittedName>
</protein>
<dbReference type="PROSITE" id="PS51257">
    <property type="entry name" value="PROKAR_LIPOPROTEIN"/>
    <property type="match status" value="1"/>
</dbReference>
<dbReference type="CDD" id="cd05233">
    <property type="entry name" value="SDR_c"/>
    <property type="match status" value="1"/>
</dbReference>
<dbReference type="Proteomes" id="UP001548189">
    <property type="component" value="Unassembled WGS sequence"/>
</dbReference>
<organism evidence="3 4">
    <name type="scientific">Aliikangiella maris</name>
    <dbReference type="NCBI Taxonomy" id="3162458"/>
    <lineage>
        <taxon>Bacteria</taxon>
        <taxon>Pseudomonadati</taxon>
        <taxon>Pseudomonadota</taxon>
        <taxon>Gammaproteobacteria</taxon>
        <taxon>Oceanospirillales</taxon>
        <taxon>Pleioneaceae</taxon>
        <taxon>Aliikangiella</taxon>
    </lineage>
</organism>